<protein>
    <submittedName>
        <fullName evidence="2">Retrovirus-related Pol polyprotein from transposon RE1</fullName>
    </submittedName>
</protein>
<dbReference type="Pfam" id="PF07727">
    <property type="entry name" value="RVT_2"/>
    <property type="match status" value="1"/>
</dbReference>
<dbReference type="EMBL" id="JACGWJ010000008">
    <property type="protein sequence ID" value="KAL0404373.1"/>
    <property type="molecule type" value="Genomic_DNA"/>
</dbReference>
<reference evidence="2" key="1">
    <citation type="submission" date="2020-06" db="EMBL/GenBank/DDBJ databases">
        <authorList>
            <person name="Li T."/>
            <person name="Hu X."/>
            <person name="Zhang T."/>
            <person name="Song X."/>
            <person name="Zhang H."/>
            <person name="Dai N."/>
            <person name="Sheng W."/>
            <person name="Hou X."/>
            <person name="Wei L."/>
        </authorList>
    </citation>
    <scope>NUCLEOTIDE SEQUENCE</scope>
    <source>
        <strain evidence="2">G02</strain>
        <tissue evidence="2">Leaf</tissue>
    </source>
</reference>
<dbReference type="InterPro" id="IPR013103">
    <property type="entry name" value="RVT_2"/>
</dbReference>
<sequence length="161" mass="18085">MKHELTASDKNHTWKLTTLHESKRAISLKWVYKVKLRSDGTVKQYKARLIAKGYNQIEGVDFCDSFSPVAKTVTVRIMFTFASAYSLSIHQLDINNAILHGYLDEAVYMTPPKGYDAQSGMVCKLKSSLYGLKQASDNGILSSPHSLLHMVFNNLSMIIVL</sequence>
<feature type="domain" description="Reverse transcriptase Ty1/copia-type" evidence="1">
    <location>
        <begin position="11"/>
        <end position="137"/>
    </location>
</feature>
<evidence type="ECO:0000259" key="1">
    <source>
        <dbReference type="Pfam" id="PF07727"/>
    </source>
</evidence>
<dbReference type="AlphaFoldDB" id="A0AAW2TJP4"/>
<proteinExistence type="predicted"/>
<reference evidence="2" key="2">
    <citation type="journal article" date="2024" name="Plant">
        <title>Genomic evolution and insights into agronomic trait innovations of Sesamum species.</title>
        <authorList>
            <person name="Miao H."/>
            <person name="Wang L."/>
            <person name="Qu L."/>
            <person name="Liu H."/>
            <person name="Sun Y."/>
            <person name="Le M."/>
            <person name="Wang Q."/>
            <person name="Wei S."/>
            <person name="Zheng Y."/>
            <person name="Lin W."/>
            <person name="Duan Y."/>
            <person name="Cao H."/>
            <person name="Xiong S."/>
            <person name="Wang X."/>
            <person name="Wei L."/>
            <person name="Li C."/>
            <person name="Ma Q."/>
            <person name="Ju M."/>
            <person name="Zhao R."/>
            <person name="Li G."/>
            <person name="Mu C."/>
            <person name="Tian Q."/>
            <person name="Mei H."/>
            <person name="Zhang T."/>
            <person name="Gao T."/>
            <person name="Zhang H."/>
        </authorList>
    </citation>
    <scope>NUCLEOTIDE SEQUENCE</scope>
    <source>
        <strain evidence="2">G02</strain>
    </source>
</reference>
<gene>
    <name evidence="2" type="ORF">Sradi_2078100</name>
</gene>
<accession>A0AAW2TJP4</accession>
<evidence type="ECO:0000313" key="2">
    <source>
        <dbReference type="EMBL" id="KAL0404373.1"/>
    </source>
</evidence>
<organism evidence="2">
    <name type="scientific">Sesamum radiatum</name>
    <name type="common">Black benniseed</name>
    <dbReference type="NCBI Taxonomy" id="300843"/>
    <lineage>
        <taxon>Eukaryota</taxon>
        <taxon>Viridiplantae</taxon>
        <taxon>Streptophyta</taxon>
        <taxon>Embryophyta</taxon>
        <taxon>Tracheophyta</taxon>
        <taxon>Spermatophyta</taxon>
        <taxon>Magnoliopsida</taxon>
        <taxon>eudicotyledons</taxon>
        <taxon>Gunneridae</taxon>
        <taxon>Pentapetalae</taxon>
        <taxon>asterids</taxon>
        <taxon>lamiids</taxon>
        <taxon>Lamiales</taxon>
        <taxon>Pedaliaceae</taxon>
        <taxon>Sesamum</taxon>
    </lineage>
</organism>
<comment type="caution">
    <text evidence="2">The sequence shown here is derived from an EMBL/GenBank/DDBJ whole genome shotgun (WGS) entry which is preliminary data.</text>
</comment>
<name>A0AAW2TJP4_SESRA</name>